<dbReference type="InterPro" id="IPR029016">
    <property type="entry name" value="GAF-like_dom_sf"/>
</dbReference>
<comment type="caution">
    <text evidence="3">The sequence shown here is derived from an EMBL/GenBank/DDBJ whole genome shotgun (WGS) entry which is preliminary data.</text>
</comment>
<evidence type="ECO:0000313" key="4">
    <source>
        <dbReference type="Proteomes" id="UP001212152"/>
    </source>
</evidence>
<evidence type="ECO:0000313" key="3">
    <source>
        <dbReference type="EMBL" id="KAJ3181214.1"/>
    </source>
</evidence>
<organism evidence="3 4">
    <name type="scientific">Geranomyces variabilis</name>
    <dbReference type="NCBI Taxonomy" id="109894"/>
    <lineage>
        <taxon>Eukaryota</taxon>
        <taxon>Fungi</taxon>
        <taxon>Fungi incertae sedis</taxon>
        <taxon>Chytridiomycota</taxon>
        <taxon>Chytridiomycota incertae sedis</taxon>
        <taxon>Chytridiomycetes</taxon>
        <taxon>Spizellomycetales</taxon>
        <taxon>Powellomycetaceae</taxon>
        <taxon>Geranomyces</taxon>
    </lineage>
</organism>
<sequence>MHDIPESAYPANDKPAFYALIHSQAQALIDPSLPTVANLANIAALLFYAYNDEPVSRQINWVGFYLSSAATATATASTPTASAAAADAPQPPLTLGPFQGRIACTLIPIGKGVCGTAAASRSTMLVKDVLNWKGHIACDSRSRSELVVPLVAGDGRLLGVFDLDCELLDGFDEEDVSGVSGVVDLLVAACWPGVNQASAVN</sequence>
<gene>
    <name evidence="3" type="ORF">HDU87_001343</name>
</gene>
<proteinExistence type="inferred from homology"/>
<dbReference type="GO" id="GO:0033745">
    <property type="term" value="F:L-methionine-(R)-S-oxide reductase activity"/>
    <property type="evidence" value="ECO:0007669"/>
    <property type="project" value="TreeGrafter"/>
</dbReference>
<evidence type="ECO:0000259" key="2">
    <source>
        <dbReference type="Pfam" id="PF13185"/>
    </source>
</evidence>
<dbReference type="GO" id="GO:0005829">
    <property type="term" value="C:cytosol"/>
    <property type="evidence" value="ECO:0007669"/>
    <property type="project" value="TreeGrafter"/>
</dbReference>
<dbReference type="AlphaFoldDB" id="A0AAD5TSK3"/>
<dbReference type="InterPro" id="IPR000614">
    <property type="entry name" value="FRMsr_CS"/>
</dbReference>
<dbReference type="PANTHER" id="PTHR21021:SF15">
    <property type="entry name" value="FREE METHIONINE-R-SULFOXIDE REDUCTASE"/>
    <property type="match status" value="1"/>
</dbReference>
<dbReference type="InterPro" id="IPR051330">
    <property type="entry name" value="Phosphatase_reg/MetRdx"/>
</dbReference>
<dbReference type="Proteomes" id="UP001212152">
    <property type="component" value="Unassembled WGS sequence"/>
</dbReference>
<name>A0AAD5TSK3_9FUNG</name>
<dbReference type="EMBL" id="JADGJQ010000013">
    <property type="protein sequence ID" value="KAJ3181214.1"/>
    <property type="molecule type" value="Genomic_DNA"/>
</dbReference>
<dbReference type="Pfam" id="PF13185">
    <property type="entry name" value="GAF_2"/>
    <property type="match status" value="1"/>
</dbReference>
<dbReference type="PROSITE" id="PS01320">
    <property type="entry name" value="UPF0067"/>
    <property type="match status" value="1"/>
</dbReference>
<feature type="domain" description="GAF" evidence="2">
    <location>
        <begin position="97"/>
        <end position="185"/>
    </location>
</feature>
<comment type="similarity">
    <text evidence="1">Belongs to the free Met sulfoxide reductase family.</text>
</comment>
<reference evidence="3" key="1">
    <citation type="submission" date="2020-05" db="EMBL/GenBank/DDBJ databases">
        <title>Phylogenomic resolution of chytrid fungi.</title>
        <authorList>
            <person name="Stajich J.E."/>
            <person name="Amses K."/>
            <person name="Simmons R."/>
            <person name="Seto K."/>
            <person name="Myers J."/>
            <person name="Bonds A."/>
            <person name="Quandt C.A."/>
            <person name="Barry K."/>
            <person name="Liu P."/>
            <person name="Grigoriev I."/>
            <person name="Longcore J.E."/>
            <person name="James T.Y."/>
        </authorList>
    </citation>
    <scope>NUCLEOTIDE SEQUENCE</scope>
    <source>
        <strain evidence="3">JEL0379</strain>
    </source>
</reference>
<dbReference type="SUPFAM" id="SSF55781">
    <property type="entry name" value="GAF domain-like"/>
    <property type="match status" value="1"/>
</dbReference>
<protein>
    <recommendedName>
        <fullName evidence="2">GAF domain-containing protein</fullName>
    </recommendedName>
</protein>
<keyword evidence="4" id="KW-1185">Reference proteome</keyword>
<dbReference type="Gene3D" id="3.30.450.40">
    <property type="match status" value="1"/>
</dbReference>
<dbReference type="PANTHER" id="PTHR21021">
    <property type="entry name" value="GAF/PUTATIVE CYTOSKELETAL PROTEIN"/>
    <property type="match status" value="1"/>
</dbReference>
<dbReference type="InterPro" id="IPR003018">
    <property type="entry name" value="GAF"/>
</dbReference>
<evidence type="ECO:0000256" key="1">
    <source>
        <dbReference type="ARBA" id="ARBA00038454"/>
    </source>
</evidence>
<accession>A0AAD5TSK3</accession>